<dbReference type="EMBL" id="JASPKY010000035">
    <property type="protein sequence ID" value="KAK9747032.1"/>
    <property type="molecule type" value="Genomic_DNA"/>
</dbReference>
<feature type="signal peptide" evidence="1">
    <location>
        <begin position="1"/>
        <end position="21"/>
    </location>
</feature>
<gene>
    <name evidence="2" type="ORF">QE152_g5675</name>
</gene>
<keyword evidence="3" id="KW-1185">Reference proteome</keyword>
<protein>
    <submittedName>
        <fullName evidence="2">Uncharacterized protein</fullName>
    </submittedName>
</protein>
<keyword evidence="1" id="KW-0732">Signal</keyword>
<evidence type="ECO:0000256" key="1">
    <source>
        <dbReference type="SAM" id="SignalP"/>
    </source>
</evidence>
<evidence type="ECO:0000313" key="3">
    <source>
        <dbReference type="Proteomes" id="UP001458880"/>
    </source>
</evidence>
<accession>A0AAW1MI22</accession>
<comment type="caution">
    <text evidence="2">The sequence shown here is derived from an EMBL/GenBank/DDBJ whole genome shotgun (WGS) entry which is preliminary data.</text>
</comment>
<organism evidence="2 3">
    <name type="scientific">Popillia japonica</name>
    <name type="common">Japanese beetle</name>
    <dbReference type="NCBI Taxonomy" id="7064"/>
    <lineage>
        <taxon>Eukaryota</taxon>
        <taxon>Metazoa</taxon>
        <taxon>Ecdysozoa</taxon>
        <taxon>Arthropoda</taxon>
        <taxon>Hexapoda</taxon>
        <taxon>Insecta</taxon>
        <taxon>Pterygota</taxon>
        <taxon>Neoptera</taxon>
        <taxon>Endopterygota</taxon>
        <taxon>Coleoptera</taxon>
        <taxon>Polyphaga</taxon>
        <taxon>Scarabaeiformia</taxon>
        <taxon>Scarabaeidae</taxon>
        <taxon>Rutelinae</taxon>
        <taxon>Popillia</taxon>
    </lineage>
</organism>
<dbReference type="Proteomes" id="UP001458880">
    <property type="component" value="Unassembled WGS sequence"/>
</dbReference>
<reference evidence="2 3" key="1">
    <citation type="journal article" date="2024" name="BMC Genomics">
        <title>De novo assembly and annotation of Popillia japonica's genome with initial clues to its potential as an invasive pest.</title>
        <authorList>
            <person name="Cucini C."/>
            <person name="Boschi S."/>
            <person name="Funari R."/>
            <person name="Cardaioli E."/>
            <person name="Iannotti N."/>
            <person name="Marturano G."/>
            <person name="Paoli F."/>
            <person name="Bruttini M."/>
            <person name="Carapelli A."/>
            <person name="Frati F."/>
            <person name="Nardi F."/>
        </authorList>
    </citation>
    <scope>NUCLEOTIDE SEQUENCE [LARGE SCALE GENOMIC DNA]</scope>
    <source>
        <strain evidence="2">DMR45628</strain>
    </source>
</reference>
<feature type="chain" id="PRO_5043710508" evidence="1">
    <location>
        <begin position="22"/>
        <end position="86"/>
    </location>
</feature>
<sequence>MASKTIFCLALIASLGIICYGCEDDEYFVAYENRCVKYRHHGDPCVYDVDTILSLNLLGGLISVTLGIEGICEPTCRCVRNFCIAI</sequence>
<dbReference type="AlphaFoldDB" id="A0AAW1MI22"/>
<name>A0AAW1MI22_POPJA</name>
<evidence type="ECO:0000313" key="2">
    <source>
        <dbReference type="EMBL" id="KAK9747032.1"/>
    </source>
</evidence>
<proteinExistence type="predicted"/>